<dbReference type="GO" id="GO:0046872">
    <property type="term" value="F:metal ion binding"/>
    <property type="evidence" value="ECO:0007669"/>
    <property type="project" value="UniProtKB-KW"/>
</dbReference>
<keyword evidence="7" id="KW-0408">Iron</keyword>
<dbReference type="PANTHER" id="PTHR43560">
    <property type="entry name" value="ION-TRANSLOCATING OXIDOREDUCTASE COMPLEX SUBUNIT B"/>
    <property type="match status" value="1"/>
</dbReference>
<evidence type="ECO:0000256" key="1">
    <source>
        <dbReference type="ARBA" id="ARBA00022448"/>
    </source>
</evidence>
<dbReference type="Pfam" id="PF04060">
    <property type="entry name" value="FeS"/>
    <property type="match status" value="1"/>
</dbReference>
<evidence type="ECO:0000259" key="11">
    <source>
        <dbReference type="PROSITE" id="PS51656"/>
    </source>
</evidence>
<sequence>MQNAVILVAVLGGIFGLVLAIAGRKFAVDTDPRIDEIAALLPGANCGSCGFAGCCNMAEAIVSGEAPDAAKCMACPADNQKAINAIMGKTTDNSGPVVRKIARLACNGCKTNAPRTVAYEGIPDCHVVAKNFGGPGKCNFGCLGFGSCEKACPFHAITMGENGLPQFDYTKCVGCGICVKQCPQLVLYLADAGDKIHIMCNNRDKGKAAMVNCKVSCISCGICVKSCPKQAITLEDGPNGSLPVIDYEKCIACGICVSKCPRKCIHKVEPLDTSKPLILDKPESKTGCASCALNGSCGSAQ</sequence>
<feature type="domain" description="4Fe-4S" evidence="11">
    <location>
        <begin position="29"/>
        <end position="89"/>
    </location>
</feature>
<evidence type="ECO:0000256" key="4">
    <source>
        <dbReference type="ARBA" id="ARBA00022737"/>
    </source>
</evidence>
<dbReference type="Gene3D" id="1.10.15.40">
    <property type="entry name" value="Electron transport complex subunit B, putative Fe-S cluster"/>
    <property type="match status" value="1"/>
</dbReference>
<dbReference type="InterPro" id="IPR017896">
    <property type="entry name" value="4Fe4S_Fe-S-bd"/>
</dbReference>
<feature type="domain" description="4Fe-4S ferredoxin-type" evidence="10">
    <location>
        <begin position="163"/>
        <end position="192"/>
    </location>
</feature>
<dbReference type="CDD" id="cd10549">
    <property type="entry name" value="MtMvhB_like"/>
    <property type="match status" value="1"/>
</dbReference>
<organism evidence="12">
    <name type="scientific">bioreactor metagenome</name>
    <dbReference type="NCBI Taxonomy" id="1076179"/>
    <lineage>
        <taxon>unclassified sequences</taxon>
        <taxon>metagenomes</taxon>
        <taxon>ecological metagenomes</taxon>
    </lineage>
</organism>
<dbReference type="GO" id="GO:0051539">
    <property type="term" value="F:4 iron, 4 sulfur cluster binding"/>
    <property type="evidence" value="ECO:0007669"/>
    <property type="project" value="UniProtKB-KW"/>
</dbReference>
<protein>
    <submittedName>
        <fullName evidence="12">Electron transport complex subunit RsxB</fullName>
    </submittedName>
</protein>
<keyword evidence="5" id="KW-1278">Translocase</keyword>
<accession>A0A644UMT9</accession>
<dbReference type="EMBL" id="VSSQ01000135">
    <property type="protein sequence ID" value="MPL80209.1"/>
    <property type="molecule type" value="Genomic_DNA"/>
</dbReference>
<evidence type="ECO:0000256" key="6">
    <source>
        <dbReference type="ARBA" id="ARBA00022982"/>
    </source>
</evidence>
<keyword evidence="6" id="KW-0249">Electron transport</keyword>
<name>A0A644UMT9_9ZZZZ</name>
<feature type="domain" description="4Fe-4S ferredoxin-type" evidence="10">
    <location>
        <begin position="129"/>
        <end position="162"/>
    </location>
</feature>
<keyword evidence="8" id="KW-0411">Iron-sulfur</keyword>
<evidence type="ECO:0000256" key="7">
    <source>
        <dbReference type="ARBA" id="ARBA00023004"/>
    </source>
</evidence>
<dbReference type="InterPro" id="IPR017900">
    <property type="entry name" value="4Fe4S_Fe_S_CS"/>
</dbReference>
<dbReference type="PROSITE" id="PS00198">
    <property type="entry name" value="4FE4S_FER_1"/>
    <property type="match status" value="1"/>
</dbReference>
<dbReference type="PROSITE" id="PS51656">
    <property type="entry name" value="4FE4S"/>
    <property type="match status" value="1"/>
</dbReference>
<evidence type="ECO:0000256" key="3">
    <source>
        <dbReference type="ARBA" id="ARBA00022723"/>
    </source>
</evidence>
<keyword evidence="9" id="KW-0472">Membrane</keyword>
<feature type="domain" description="4Fe-4S ferredoxin-type" evidence="10">
    <location>
        <begin position="241"/>
        <end position="270"/>
    </location>
</feature>
<evidence type="ECO:0000256" key="9">
    <source>
        <dbReference type="ARBA" id="ARBA00023136"/>
    </source>
</evidence>
<gene>
    <name evidence="12" type="primary">rsxB_24</name>
    <name evidence="12" type="ORF">SDC9_26105</name>
</gene>
<dbReference type="Pfam" id="PF12838">
    <property type="entry name" value="Fer4_7"/>
    <property type="match status" value="1"/>
</dbReference>
<dbReference type="PROSITE" id="PS51379">
    <property type="entry name" value="4FE4S_FER_2"/>
    <property type="match status" value="4"/>
</dbReference>
<proteinExistence type="inferred from homology"/>
<dbReference type="InterPro" id="IPR007202">
    <property type="entry name" value="4Fe-4S_dom"/>
</dbReference>
<evidence type="ECO:0000256" key="5">
    <source>
        <dbReference type="ARBA" id="ARBA00022967"/>
    </source>
</evidence>
<dbReference type="InterPro" id="IPR050395">
    <property type="entry name" value="4Fe4S_Ferredoxin_RnfB"/>
</dbReference>
<dbReference type="Gene3D" id="3.30.70.20">
    <property type="match status" value="2"/>
</dbReference>
<evidence type="ECO:0000259" key="10">
    <source>
        <dbReference type="PROSITE" id="PS51379"/>
    </source>
</evidence>
<dbReference type="GO" id="GO:0009055">
    <property type="term" value="F:electron transfer activity"/>
    <property type="evidence" value="ECO:0007669"/>
    <property type="project" value="InterPro"/>
</dbReference>
<dbReference type="Pfam" id="PF00037">
    <property type="entry name" value="Fer4"/>
    <property type="match status" value="1"/>
</dbReference>
<dbReference type="AlphaFoldDB" id="A0A644UMT9"/>
<evidence type="ECO:0000313" key="12">
    <source>
        <dbReference type="EMBL" id="MPL80209.1"/>
    </source>
</evidence>
<keyword evidence="3" id="KW-0479">Metal-binding</keyword>
<reference evidence="12" key="1">
    <citation type="submission" date="2019-08" db="EMBL/GenBank/DDBJ databases">
        <authorList>
            <person name="Kucharzyk K."/>
            <person name="Murdoch R.W."/>
            <person name="Higgins S."/>
            <person name="Loffler F."/>
        </authorList>
    </citation>
    <scope>NUCLEOTIDE SEQUENCE</scope>
</reference>
<evidence type="ECO:0000256" key="2">
    <source>
        <dbReference type="ARBA" id="ARBA00022485"/>
    </source>
</evidence>
<comment type="caution">
    <text evidence="12">The sequence shown here is derived from an EMBL/GenBank/DDBJ whole genome shotgun (WGS) entry which is preliminary data.</text>
</comment>
<dbReference type="PANTHER" id="PTHR43560:SF1">
    <property type="entry name" value="ION-TRANSLOCATING OXIDOREDUCTASE COMPLEX SUBUNIT B"/>
    <property type="match status" value="1"/>
</dbReference>
<dbReference type="InterPro" id="IPR010207">
    <property type="entry name" value="Elect_transpt_cplx_RnfB/RsxB"/>
</dbReference>
<keyword evidence="4" id="KW-0677">Repeat</keyword>
<evidence type="ECO:0000256" key="8">
    <source>
        <dbReference type="ARBA" id="ARBA00023014"/>
    </source>
</evidence>
<dbReference type="SUPFAM" id="SSF54862">
    <property type="entry name" value="4Fe-4S ferredoxins"/>
    <property type="match status" value="2"/>
</dbReference>
<dbReference type="HAMAP" id="MF_00463">
    <property type="entry name" value="RsxB_RnfB"/>
    <property type="match status" value="1"/>
</dbReference>
<keyword evidence="2" id="KW-0004">4Fe-4S</keyword>
<keyword evidence="1" id="KW-0813">Transport</keyword>
<feature type="domain" description="4Fe-4S ferredoxin-type" evidence="10">
    <location>
        <begin position="207"/>
        <end position="237"/>
    </location>
</feature>